<dbReference type="InterPro" id="IPR019796">
    <property type="entry name" value="G6P_DH_AS"/>
</dbReference>
<keyword evidence="6" id="KW-0732">Signal</keyword>
<dbReference type="SUPFAM" id="SSF55347">
    <property type="entry name" value="Glyceraldehyde-3-phosphate dehydrogenase-like, C-terminal domain"/>
    <property type="match status" value="1"/>
</dbReference>
<evidence type="ECO:0000256" key="6">
    <source>
        <dbReference type="SAM" id="SignalP"/>
    </source>
</evidence>
<dbReference type="EMBL" id="WNTK01000006">
    <property type="protein sequence ID" value="KAG9482243.1"/>
    <property type="molecule type" value="Genomic_DNA"/>
</dbReference>
<accession>A0A8J6F594</accession>
<proteinExistence type="predicted"/>
<dbReference type="PANTHER" id="PTHR23429">
    <property type="entry name" value="GLUCOSE-6-PHOSPHATE 1-DEHYDROGENASE G6PD"/>
    <property type="match status" value="1"/>
</dbReference>
<dbReference type="PANTHER" id="PTHR23429:SF7">
    <property type="entry name" value="GDH_6PGL ENDOPLASMIC BIFUNCTIONAL PROTEIN"/>
    <property type="match status" value="1"/>
</dbReference>
<evidence type="ECO:0000256" key="4">
    <source>
        <dbReference type="ARBA" id="ARBA00023002"/>
    </source>
</evidence>
<dbReference type="OrthoDB" id="60984at2759"/>
<dbReference type="GO" id="GO:0017057">
    <property type="term" value="F:6-phosphogluconolactonase activity"/>
    <property type="evidence" value="ECO:0007669"/>
    <property type="project" value="InterPro"/>
</dbReference>
<name>A0A8J6F594_ELECQ</name>
<keyword evidence="4" id="KW-0560">Oxidoreductase</keyword>
<dbReference type="InterPro" id="IPR022674">
    <property type="entry name" value="G6P_DH_NAD-bd"/>
</dbReference>
<evidence type="ECO:0000256" key="1">
    <source>
        <dbReference type="ARBA" id="ARBA00004959"/>
    </source>
</evidence>
<dbReference type="InterPro" id="IPR005900">
    <property type="entry name" value="6-phosphogluconolactonase_DevB"/>
</dbReference>
<organism evidence="10 11">
    <name type="scientific">Eleutherodactylus coqui</name>
    <name type="common">Puerto Rican coqui</name>
    <dbReference type="NCBI Taxonomy" id="57060"/>
    <lineage>
        <taxon>Eukaryota</taxon>
        <taxon>Metazoa</taxon>
        <taxon>Chordata</taxon>
        <taxon>Craniata</taxon>
        <taxon>Vertebrata</taxon>
        <taxon>Euteleostomi</taxon>
        <taxon>Amphibia</taxon>
        <taxon>Batrachia</taxon>
        <taxon>Anura</taxon>
        <taxon>Neobatrachia</taxon>
        <taxon>Hyloidea</taxon>
        <taxon>Eleutherodactylidae</taxon>
        <taxon>Eleutherodactylinae</taxon>
        <taxon>Eleutherodactylus</taxon>
        <taxon>Eleutherodactylus</taxon>
    </lineage>
</organism>
<evidence type="ECO:0000313" key="10">
    <source>
        <dbReference type="EMBL" id="KAG9482243.1"/>
    </source>
</evidence>
<keyword evidence="11" id="KW-1185">Reference proteome</keyword>
<dbReference type="GO" id="GO:0005783">
    <property type="term" value="C:endoplasmic reticulum"/>
    <property type="evidence" value="ECO:0007669"/>
    <property type="project" value="TreeGrafter"/>
</dbReference>
<evidence type="ECO:0000259" key="9">
    <source>
        <dbReference type="Pfam" id="PF02781"/>
    </source>
</evidence>
<dbReference type="UniPathway" id="UPA00115"/>
<dbReference type="GO" id="GO:0006006">
    <property type="term" value="P:glucose metabolic process"/>
    <property type="evidence" value="ECO:0007669"/>
    <property type="project" value="UniProtKB-KW"/>
</dbReference>
<dbReference type="Pfam" id="PF00479">
    <property type="entry name" value="G6PD_N"/>
    <property type="match status" value="1"/>
</dbReference>
<dbReference type="Gene3D" id="3.30.360.10">
    <property type="entry name" value="Dihydrodipicolinate Reductase, domain 2"/>
    <property type="match status" value="1"/>
</dbReference>
<dbReference type="InterPro" id="IPR022675">
    <property type="entry name" value="G6P_DH_C"/>
</dbReference>
<dbReference type="GO" id="GO:0050661">
    <property type="term" value="F:NADP binding"/>
    <property type="evidence" value="ECO:0007669"/>
    <property type="project" value="InterPro"/>
</dbReference>
<evidence type="ECO:0000313" key="11">
    <source>
        <dbReference type="Proteomes" id="UP000770717"/>
    </source>
</evidence>
<dbReference type="InterPro" id="IPR006148">
    <property type="entry name" value="Glc/Gal-6P_isomerase"/>
</dbReference>
<dbReference type="PROSITE" id="PS00069">
    <property type="entry name" value="G6P_DEHYDROGENASE"/>
    <property type="match status" value="1"/>
</dbReference>
<feature type="domain" description="Glucose-6-phosphate dehydrogenase NAD-binding" evidence="7">
    <location>
        <begin position="29"/>
        <end position="212"/>
    </location>
</feature>
<evidence type="ECO:0008006" key="12">
    <source>
        <dbReference type="Google" id="ProtNLM"/>
    </source>
</evidence>
<evidence type="ECO:0000259" key="7">
    <source>
        <dbReference type="Pfam" id="PF00479"/>
    </source>
</evidence>
<evidence type="ECO:0000256" key="2">
    <source>
        <dbReference type="ARBA" id="ARBA00022526"/>
    </source>
</evidence>
<sequence length="788" mass="89613">MQLRVLYCFLLVGTVAVFCKENKGHISVVLLGATGDLAKKYLWQGLFHLYLNEVSSGHSFSFHGAALTVPEKAETLLFDALKSLSCPVDVHADRCALIKDQFLKLTRYRQLKTAENYTALHQDILASLAEEGLHEAGRLFYLSVPPFAYADIARNINGSCRPPPGAWLRVVLEKPFGHDYESAEKLANAMQTFFREDEIYRVDHYLGKQTVEQILPFRRRHHRHLDPIWNRHHVERVEIVMKETVDAKGRTSFYEEYGVIRDVIQNHLTEILTYVAMEVPRNLSDSNDVLRAKLELLGSLQPPEHNSAVIGQYQNYLPQVREEMEKNENYFTNTQTFAGVLIYIDNARWEGVPFLLVSGKDLDERTSYVRVVFKDNTFCVLQESKEETVKSSCQPKQIIFHIGNGALNSPAILLTRNLFKASFPLSQWKEASEFPNISYFGQPISDYYVWRPSQERDAYDVLISNIYRGRKGSFVTTKNLLASWKFWTRLLENLDETPRIYPGGAETGTMLDFLIEQRALRYVTDEPLEVISMGQKMNAFASTQSIFLGNTMVSNWAEPLIQKLAQDIQATAEEAVKSRGVFHLALSGGSSPVALFQQLSRHHYGFPWKHTHLWMVDERCVPFTDTDSNFGSLERHLLRHVRVPYVNIHPMPIHKNQRLCAEADNGTEEYAQEISALVSNSSFDMVLLGLGNDGHTASIFPGSQDGITGDKLVVFSESPLKPINRMSFSLPLINKAQKVAVLVLGKGKHDIITLISRAESKPKKWPIFGVKPTSGQLVWYIDYDAMFR</sequence>
<evidence type="ECO:0000259" key="8">
    <source>
        <dbReference type="Pfam" id="PF01182"/>
    </source>
</evidence>
<feature type="domain" description="Glucose-6-phosphate dehydrogenase C-terminal" evidence="9">
    <location>
        <begin position="223"/>
        <end position="519"/>
    </location>
</feature>
<dbReference type="Gene3D" id="3.40.50.1360">
    <property type="match status" value="1"/>
</dbReference>
<dbReference type="SUPFAM" id="SSF100950">
    <property type="entry name" value="NagB/RpiA/CoA transferase-like"/>
    <property type="match status" value="1"/>
</dbReference>
<dbReference type="Pfam" id="PF01182">
    <property type="entry name" value="Glucosamine_iso"/>
    <property type="match status" value="1"/>
</dbReference>
<dbReference type="InterPro" id="IPR036291">
    <property type="entry name" value="NAD(P)-bd_dom_sf"/>
</dbReference>
<evidence type="ECO:0000256" key="3">
    <source>
        <dbReference type="ARBA" id="ARBA00022857"/>
    </source>
</evidence>
<dbReference type="Gene3D" id="3.40.50.720">
    <property type="entry name" value="NAD(P)-binding Rossmann-like Domain"/>
    <property type="match status" value="1"/>
</dbReference>
<feature type="domain" description="Glucosamine/galactosamine-6-phosphate isomerase" evidence="8">
    <location>
        <begin position="557"/>
        <end position="779"/>
    </location>
</feature>
<feature type="chain" id="PRO_5035317987" description="GDH/6PGL endoplasmic bifunctional protein" evidence="6">
    <location>
        <begin position="20"/>
        <end position="788"/>
    </location>
</feature>
<keyword evidence="2" id="KW-0313">Glucose metabolism</keyword>
<dbReference type="SUPFAM" id="SSF51735">
    <property type="entry name" value="NAD(P)-binding Rossmann-fold domains"/>
    <property type="match status" value="1"/>
</dbReference>
<comment type="pathway">
    <text evidence="1">Carbohydrate degradation; pentose phosphate pathway.</text>
</comment>
<dbReference type="NCBIfam" id="TIGR01198">
    <property type="entry name" value="pgl"/>
    <property type="match status" value="1"/>
</dbReference>
<dbReference type="InterPro" id="IPR001282">
    <property type="entry name" value="G6P_DH"/>
</dbReference>
<evidence type="ECO:0000256" key="5">
    <source>
        <dbReference type="ARBA" id="ARBA00023277"/>
    </source>
</evidence>
<dbReference type="InterPro" id="IPR037171">
    <property type="entry name" value="NagB/RpiA_transferase-like"/>
</dbReference>
<comment type="caution">
    <text evidence="10">The sequence shown here is derived from an EMBL/GenBank/DDBJ whole genome shotgun (WGS) entry which is preliminary data.</text>
</comment>
<protein>
    <recommendedName>
        <fullName evidence="12">GDH/6PGL endoplasmic bifunctional protein</fullName>
    </recommendedName>
</protein>
<keyword evidence="3" id="KW-0521">NADP</keyword>
<dbReference type="GO" id="GO:0009051">
    <property type="term" value="P:pentose-phosphate shunt, oxidative branch"/>
    <property type="evidence" value="ECO:0007669"/>
    <property type="project" value="TreeGrafter"/>
</dbReference>
<dbReference type="GO" id="GO:0004345">
    <property type="term" value="F:glucose-6-phosphate dehydrogenase activity"/>
    <property type="evidence" value="ECO:0007669"/>
    <property type="project" value="InterPro"/>
</dbReference>
<dbReference type="PRINTS" id="PR00079">
    <property type="entry name" value="G6PDHDRGNASE"/>
</dbReference>
<dbReference type="CDD" id="cd01400">
    <property type="entry name" value="6PGL"/>
    <property type="match status" value="1"/>
</dbReference>
<gene>
    <name evidence="10" type="ORF">GDO78_011113</name>
</gene>
<feature type="signal peptide" evidence="6">
    <location>
        <begin position="1"/>
        <end position="19"/>
    </location>
</feature>
<dbReference type="Proteomes" id="UP000770717">
    <property type="component" value="Unassembled WGS sequence"/>
</dbReference>
<dbReference type="AlphaFoldDB" id="A0A8J6F594"/>
<dbReference type="Pfam" id="PF02781">
    <property type="entry name" value="G6PD_C"/>
    <property type="match status" value="1"/>
</dbReference>
<reference evidence="10" key="1">
    <citation type="thesis" date="2020" institute="ProQuest LLC" country="789 East Eisenhower Parkway, Ann Arbor, MI, USA">
        <title>Comparative Genomics and Chromosome Evolution.</title>
        <authorList>
            <person name="Mudd A.B."/>
        </authorList>
    </citation>
    <scope>NUCLEOTIDE SEQUENCE</scope>
    <source>
        <strain evidence="10">HN-11 Male</strain>
        <tissue evidence="10">Kidney and liver</tissue>
    </source>
</reference>
<keyword evidence="5" id="KW-0119">Carbohydrate metabolism</keyword>